<dbReference type="GO" id="GO:0005654">
    <property type="term" value="C:nucleoplasm"/>
    <property type="evidence" value="ECO:0007669"/>
    <property type="project" value="UniProtKB-SubCell"/>
</dbReference>
<evidence type="ECO:0000256" key="6">
    <source>
        <dbReference type="ARBA" id="ARBA00022705"/>
    </source>
</evidence>
<sequence>MEQPAGTMQRALVQLEKSFGYTSFKSDLQKRAVLSITEGASNVLVSMPTGSGKSLCYQLPALLSKGVTLVISPLIALIEDQVSQLHSKGLRGDALNSKTAAVDRKRILADLKSDRPSVKLLYITPELAATDGFRSLLMSLHERGLISRVAVDEAHCISEWGHDFRPDYLKLGDLRLAFSDVPFLALTATATKQVQRQIESNLKMPSPVTMFKMPCFRSNLFYDVKHKDVLRDSFKDLRDFVRSSLGEGEGREAGIIYCRTRDGCQSLAGRLTSGGVKARAYHAGLGGKERTEVQHQWMEGQIPVIVATVSFGMGVDKGNVRFVAHWTLPKSLESYYQESGRAGRDGRQSFCRIYYSRFDRNEIVFLMKRDAGRMNKKSKSPAVSAKVKEASEKSFEALVKYCEVPCCRHGAIADYFGDPKPNCGKSCDFCKNPREVKEAARDMKLCQKGGGRVGGGGMTVFERGEPDSSLYGGGRWGYKRWSCFPFAKVYTASVSSDSRDGCGSDGEGEVEEGDRADEKRKRILDQLIESEFRKRRRIDKSPEEMEVPGPDCMLKEATNFKRVPKLTIKVREHCLTQLNKALEENSRVCTSHFLSPAVSLGKLEAAAVGMEYSVFLGVKRQRLAGVPERASYTQVSDGVLGFVKASQLVDSHRESVPHKVGGSSLSNKPPASFVAASKLVSDSRVATQSDPVVFDYDDDDASGQSGAPQSKRWSERESPAFGATEVTSKDSHSCKPDSTGVGRLKRVKVDPNDLFEDDPSSEDEASPVPRVSGPQMFGFQMASSLCVTSPVPSQSSTVSSDMKTRVTSSSLTSSVAVEIGGRGKGGKGTTGHTKPLPKITSLFEKSGEPSTGHESAGNPSEPVESVGTEFSTGVDYQTDHDTYRVEQVVPCKNGLIALEEEALPVISSRKKAIADVVVKVLSTYYKKRRIASKDLFKQFAKRVSAHFLDQKISNSSVEKDVMKLLKSYFDKYGKFNSNSDLEKLDRILTRLL</sequence>
<organism evidence="25 26">
    <name type="scientific">Geodia barretti</name>
    <name type="common">Barrett's horny sponge</name>
    <dbReference type="NCBI Taxonomy" id="519541"/>
    <lineage>
        <taxon>Eukaryota</taxon>
        <taxon>Metazoa</taxon>
        <taxon>Porifera</taxon>
        <taxon>Demospongiae</taxon>
        <taxon>Heteroscleromorpha</taxon>
        <taxon>Tetractinellida</taxon>
        <taxon>Astrophorina</taxon>
        <taxon>Geodiidae</taxon>
        <taxon>Geodia</taxon>
    </lineage>
</organism>
<dbReference type="SUPFAM" id="SSF52540">
    <property type="entry name" value="P-loop containing nucleoside triphosphate hydrolases"/>
    <property type="match status" value="1"/>
</dbReference>
<evidence type="ECO:0000256" key="10">
    <source>
        <dbReference type="ARBA" id="ARBA00022801"/>
    </source>
</evidence>
<evidence type="ECO:0000256" key="7">
    <source>
        <dbReference type="ARBA" id="ARBA00022723"/>
    </source>
</evidence>
<feature type="compositionally biased region" description="Acidic residues" evidence="22">
    <location>
        <begin position="506"/>
        <end position="515"/>
    </location>
</feature>
<keyword evidence="26" id="KW-1185">Reference proteome</keyword>
<evidence type="ECO:0000256" key="12">
    <source>
        <dbReference type="ARBA" id="ARBA00022833"/>
    </source>
</evidence>
<dbReference type="GO" id="GO:0051301">
    <property type="term" value="P:cell division"/>
    <property type="evidence" value="ECO:0007669"/>
    <property type="project" value="UniProtKB-KW"/>
</dbReference>
<dbReference type="InterPro" id="IPR004589">
    <property type="entry name" value="DNA_helicase_ATP-dep_RecQ"/>
</dbReference>
<comment type="cofactor">
    <cofactor evidence="1">
        <name>Zn(2+)</name>
        <dbReference type="ChEBI" id="CHEBI:29105"/>
    </cofactor>
</comment>
<keyword evidence="14" id="KW-0238">DNA-binding</keyword>
<dbReference type="EC" id="5.6.2.4" evidence="21"/>
<dbReference type="GO" id="GO:0005737">
    <property type="term" value="C:cytoplasm"/>
    <property type="evidence" value="ECO:0007669"/>
    <property type="project" value="TreeGrafter"/>
</dbReference>
<evidence type="ECO:0000256" key="15">
    <source>
        <dbReference type="ARBA" id="ARBA00023204"/>
    </source>
</evidence>
<evidence type="ECO:0000256" key="1">
    <source>
        <dbReference type="ARBA" id="ARBA00001947"/>
    </source>
</evidence>
<keyword evidence="7" id="KW-0479">Metal-binding</keyword>
<evidence type="ECO:0000256" key="9">
    <source>
        <dbReference type="ARBA" id="ARBA00022763"/>
    </source>
</evidence>
<evidence type="ECO:0000256" key="20">
    <source>
        <dbReference type="ARBA" id="ARBA00049360"/>
    </source>
</evidence>
<evidence type="ECO:0000256" key="13">
    <source>
        <dbReference type="ARBA" id="ARBA00022840"/>
    </source>
</evidence>
<dbReference type="GO" id="GO:0045934">
    <property type="term" value="P:negative regulation of nucleobase-containing compound metabolic process"/>
    <property type="evidence" value="ECO:0007669"/>
    <property type="project" value="UniProtKB-ARBA"/>
</dbReference>
<keyword evidence="6" id="KW-0235">DNA replication</keyword>
<evidence type="ECO:0000256" key="22">
    <source>
        <dbReference type="SAM" id="MobiDB-lite"/>
    </source>
</evidence>
<dbReference type="InterPro" id="IPR013257">
    <property type="entry name" value="SRI"/>
</dbReference>
<dbReference type="GO" id="GO:0009378">
    <property type="term" value="F:four-way junction helicase activity"/>
    <property type="evidence" value="ECO:0007669"/>
    <property type="project" value="TreeGrafter"/>
</dbReference>
<dbReference type="InterPro" id="IPR014001">
    <property type="entry name" value="Helicase_ATP-bd"/>
</dbReference>
<keyword evidence="16" id="KW-0413">Isomerase</keyword>
<accession>A0AA35SWQ4</accession>
<evidence type="ECO:0000313" key="26">
    <source>
        <dbReference type="Proteomes" id="UP001174909"/>
    </source>
</evidence>
<dbReference type="Proteomes" id="UP001174909">
    <property type="component" value="Unassembled WGS sequence"/>
</dbReference>
<dbReference type="Gene3D" id="3.40.50.300">
    <property type="entry name" value="P-loop containing nucleotide triphosphate hydrolases"/>
    <property type="match status" value="2"/>
</dbReference>
<dbReference type="PROSITE" id="PS51194">
    <property type="entry name" value="HELICASE_CTER"/>
    <property type="match status" value="1"/>
</dbReference>
<dbReference type="PANTHER" id="PTHR13710">
    <property type="entry name" value="DNA HELICASE RECQ FAMILY MEMBER"/>
    <property type="match status" value="1"/>
</dbReference>
<dbReference type="GO" id="GO:0046872">
    <property type="term" value="F:metal ion binding"/>
    <property type="evidence" value="ECO:0007669"/>
    <property type="project" value="UniProtKB-KW"/>
</dbReference>
<dbReference type="Pfam" id="PF16124">
    <property type="entry name" value="RecQ_Zn_bind"/>
    <property type="match status" value="1"/>
</dbReference>
<name>A0AA35SWQ4_GEOBA</name>
<dbReference type="GO" id="GO:0006260">
    <property type="term" value="P:DNA replication"/>
    <property type="evidence" value="ECO:0007669"/>
    <property type="project" value="UniProtKB-KW"/>
</dbReference>
<evidence type="ECO:0000256" key="14">
    <source>
        <dbReference type="ARBA" id="ARBA00023125"/>
    </source>
</evidence>
<evidence type="ECO:0000256" key="5">
    <source>
        <dbReference type="ARBA" id="ARBA00022618"/>
    </source>
</evidence>
<feature type="region of interest" description="Disordered" evidence="22">
    <location>
        <begin position="693"/>
        <end position="772"/>
    </location>
</feature>
<gene>
    <name evidence="25" type="ORF">GBAR_LOCUS20743</name>
</gene>
<comment type="caution">
    <text evidence="25">The sequence shown here is derived from an EMBL/GenBank/DDBJ whole genome shotgun (WGS) entry which is preliminary data.</text>
</comment>
<dbReference type="CDD" id="cd18794">
    <property type="entry name" value="SF2_C_RecQ"/>
    <property type="match status" value="1"/>
</dbReference>
<feature type="domain" description="Helicase C-terminal" evidence="24">
    <location>
        <begin position="233"/>
        <end position="399"/>
    </location>
</feature>
<comment type="catalytic activity">
    <reaction evidence="19 21">
        <text>Couples ATP hydrolysis with the unwinding of duplex DNA by translocating in the 3'-5' direction.</text>
        <dbReference type="EC" id="5.6.2.4"/>
    </reaction>
</comment>
<dbReference type="GO" id="GO:0010605">
    <property type="term" value="P:negative regulation of macromolecule metabolic process"/>
    <property type="evidence" value="ECO:0007669"/>
    <property type="project" value="UniProtKB-ARBA"/>
</dbReference>
<comment type="catalytic activity">
    <reaction evidence="20 21">
        <text>ATP + H2O = ADP + phosphate + H(+)</text>
        <dbReference type="Rhea" id="RHEA:13065"/>
        <dbReference type="ChEBI" id="CHEBI:15377"/>
        <dbReference type="ChEBI" id="CHEBI:15378"/>
        <dbReference type="ChEBI" id="CHEBI:30616"/>
        <dbReference type="ChEBI" id="CHEBI:43474"/>
        <dbReference type="ChEBI" id="CHEBI:456216"/>
    </reaction>
</comment>
<feature type="compositionally biased region" description="Acidic residues" evidence="22">
    <location>
        <begin position="753"/>
        <end position="765"/>
    </location>
</feature>
<evidence type="ECO:0000256" key="16">
    <source>
        <dbReference type="ARBA" id="ARBA00023235"/>
    </source>
</evidence>
<dbReference type="GO" id="GO:0043138">
    <property type="term" value="F:3'-5' DNA helicase activity"/>
    <property type="evidence" value="ECO:0007669"/>
    <property type="project" value="UniProtKB-EC"/>
</dbReference>
<dbReference type="Pfam" id="PF08236">
    <property type="entry name" value="SRI"/>
    <property type="match status" value="1"/>
</dbReference>
<dbReference type="GO" id="GO:0006355">
    <property type="term" value="P:regulation of DNA-templated transcription"/>
    <property type="evidence" value="ECO:0007669"/>
    <property type="project" value="InterPro"/>
</dbReference>
<feature type="region of interest" description="Disordered" evidence="22">
    <location>
        <begin position="818"/>
        <end position="837"/>
    </location>
</feature>
<evidence type="ECO:0000256" key="21">
    <source>
        <dbReference type="RuleBase" id="RU364117"/>
    </source>
</evidence>
<dbReference type="Pfam" id="PF00271">
    <property type="entry name" value="Helicase_C"/>
    <property type="match status" value="1"/>
</dbReference>
<evidence type="ECO:0000259" key="24">
    <source>
        <dbReference type="PROSITE" id="PS51194"/>
    </source>
</evidence>
<proteinExistence type="inferred from homology"/>
<keyword evidence="5" id="KW-0132">Cell division</keyword>
<comment type="subcellular location">
    <subcellularLocation>
        <location evidence="2">Nucleus</location>
        <location evidence="2">Nucleoplasm</location>
    </subcellularLocation>
</comment>
<keyword evidence="8 21" id="KW-0547">Nucleotide-binding</keyword>
<evidence type="ECO:0000256" key="2">
    <source>
        <dbReference type="ARBA" id="ARBA00004642"/>
    </source>
</evidence>
<keyword evidence="13 21" id="KW-0067">ATP-binding</keyword>
<dbReference type="GO" id="GO:0000724">
    <property type="term" value="P:double-strand break repair via homologous recombination"/>
    <property type="evidence" value="ECO:0007669"/>
    <property type="project" value="TreeGrafter"/>
</dbReference>
<evidence type="ECO:0000256" key="18">
    <source>
        <dbReference type="ARBA" id="ARBA00023306"/>
    </source>
</evidence>
<dbReference type="GO" id="GO:0016787">
    <property type="term" value="F:hydrolase activity"/>
    <property type="evidence" value="ECO:0007669"/>
    <property type="project" value="UniProtKB-KW"/>
</dbReference>
<feature type="region of interest" description="Disordered" evidence="22">
    <location>
        <begin position="495"/>
        <end position="516"/>
    </location>
</feature>
<dbReference type="SMART" id="SM00490">
    <property type="entry name" value="HELICc"/>
    <property type="match status" value="1"/>
</dbReference>
<reference evidence="25" key="1">
    <citation type="submission" date="2023-03" db="EMBL/GenBank/DDBJ databases">
        <authorList>
            <person name="Steffen K."/>
            <person name="Cardenas P."/>
        </authorList>
    </citation>
    <scope>NUCLEOTIDE SEQUENCE</scope>
</reference>
<feature type="compositionally biased region" description="Gly residues" evidence="22">
    <location>
        <begin position="820"/>
        <end position="829"/>
    </location>
</feature>
<keyword evidence="10 21" id="KW-0378">Hydrolase</keyword>
<dbReference type="Pfam" id="PF00270">
    <property type="entry name" value="DEAD"/>
    <property type="match status" value="1"/>
</dbReference>
<keyword evidence="9" id="KW-0227">DNA damage</keyword>
<evidence type="ECO:0000256" key="8">
    <source>
        <dbReference type="ARBA" id="ARBA00022741"/>
    </source>
</evidence>
<dbReference type="GO" id="GO:0003677">
    <property type="term" value="F:DNA binding"/>
    <property type="evidence" value="ECO:0007669"/>
    <property type="project" value="UniProtKB-KW"/>
</dbReference>
<keyword evidence="12" id="KW-0862">Zinc</keyword>
<keyword evidence="15" id="KW-0234">DNA repair</keyword>
<dbReference type="InterPro" id="IPR011545">
    <property type="entry name" value="DEAD/DEAH_box_helicase_dom"/>
</dbReference>
<dbReference type="FunFam" id="3.40.50.300:FF:000444">
    <property type="entry name" value="ATP-dependent DNA helicase"/>
    <property type="match status" value="1"/>
</dbReference>
<evidence type="ECO:0000256" key="19">
    <source>
        <dbReference type="ARBA" id="ARBA00034617"/>
    </source>
</evidence>
<dbReference type="GO" id="GO:0005694">
    <property type="term" value="C:chromosome"/>
    <property type="evidence" value="ECO:0007669"/>
    <property type="project" value="InterPro"/>
</dbReference>
<keyword evidence="11 21" id="KW-0347">Helicase</keyword>
<dbReference type="InterPro" id="IPR032284">
    <property type="entry name" value="RecQ_Zn-bd"/>
</dbReference>
<dbReference type="Gene3D" id="6.10.250.2460">
    <property type="match status" value="1"/>
</dbReference>
<dbReference type="InterPro" id="IPR027417">
    <property type="entry name" value="P-loop_NTPase"/>
</dbReference>
<dbReference type="SMART" id="SM00487">
    <property type="entry name" value="DEXDc"/>
    <property type="match status" value="1"/>
</dbReference>
<evidence type="ECO:0000259" key="23">
    <source>
        <dbReference type="PROSITE" id="PS51192"/>
    </source>
</evidence>
<dbReference type="PROSITE" id="PS51192">
    <property type="entry name" value="HELICASE_ATP_BIND_1"/>
    <property type="match status" value="1"/>
</dbReference>
<evidence type="ECO:0000256" key="11">
    <source>
        <dbReference type="ARBA" id="ARBA00022806"/>
    </source>
</evidence>
<dbReference type="InterPro" id="IPR001650">
    <property type="entry name" value="Helicase_C-like"/>
</dbReference>
<feature type="domain" description="Helicase ATP-binding" evidence="23">
    <location>
        <begin position="34"/>
        <end position="208"/>
    </location>
</feature>
<keyword evidence="17 21" id="KW-0539">Nucleus</keyword>
<evidence type="ECO:0000313" key="25">
    <source>
        <dbReference type="EMBL" id="CAI8037079.1"/>
    </source>
</evidence>
<dbReference type="EMBL" id="CASHTH010002911">
    <property type="protein sequence ID" value="CAI8037079.1"/>
    <property type="molecule type" value="Genomic_DNA"/>
</dbReference>
<keyword evidence="18" id="KW-0131">Cell cycle</keyword>
<dbReference type="PANTHER" id="PTHR13710:SF152">
    <property type="entry name" value="ATP-DEPENDENT DNA HELICASE Q5"/>
    <property type="match status" value="1"/>
</dbReference>
<evidence type="ECO:0000256" key="17">
    <source>
        <dbReference type="ARBA" id="ARBA00023242"/>
    </source>
</evidence>
<keyword evidence="4" id="KW-0597">Phosphoprotein</keyword>
<evidence type="ECO:0000256" key="3">
    <source>
        <dbReference type="ARBA" id="ARBA00005446"/>
    </source>
</evidence>
<comment type="similarity">
    <text evidence="3 21">Belongs to the helicase family. RecQ subfamily.</text>
</comment>
<evidence type="ECO:0000256" key="4">
    <source>
        <dbReference type="ARBA" id="ARBA00022553"/>
    </source>
</evidence>
<protein>
    <recommendedName>
        <fullName evidence="21">ATP-dependent DNA helicase</fullName>
        <ecNumber evidence="21">5.6.2.4</ecNumber>
    </recommendedName>
</protein>
<feature type="region of interest" description="Disordered" evidence="22">
    <location>
        <begin position="842"/>
        <end position="867"/>
    </location>
</feature>
<dbReference type="FunFam" id="3.40.50.300:FF:000614">
    <property type="entry name" value="ATP-dependent DNA helicase"/>
    <property type="match status" value="1"/>
</dbReference>
<dbReference type="GO" id="GO:0005524">
    <property type="term" value="F:ATP binding"/>
    <property type="evidence" value="ECO:0007669"/>
    <property type="project" value="UniProtKB-KW"/>
</dbReference>
<dbReference type="NCBIfam" id="TIGR00614">
    <property type="entry name" value="recQ_fam"/>
    <property type="match status" value="1"/>
</dbReference>
<dbReference type="AlphaFoldDB" id="A0AA35SWQ4"/>